<evidence type="ECO:0008006" key="3">
    <source>
        <dbReference type="Google" id="ProtNLM"/>
    </source>
</evidence>
<gene>
    <name evidence="1" type="ORF">GCM10008957_12200</name>
</gene>
<dbReference type="Proteomes" id="UP000603865">
    <property type="component" value="Unassembled WGS sequence"/>
</dbReference>
<dbReference type="EMBL" id="BMQL01000004">
    <property type="protein sequence ID" value="GGR00892.1"/>
    <property type="molecule type" value="Genomic_DNA"/>
</dbReference>
<organism evidence="1 2">
    <name type="scientific">Deinococcus ruber</name>
    <dbReference type="NCBI Taxonomy" id="1848197"/>
    <lineage>
        <taxon>Bacteria</taxon>
        <taxon>Thermotogati</taxon>
        <taxon>Deinococcota</taxon>
        <taxon>Deinococci</taxon>
        <taxon>Deinococcales</taxon>
        <taxon>Deinococcaceae</taxon>
        <taxon>Deinococcus</taxon>
    </lineage>
</organism>
<reference evidence="1" key="1">
    <citation type="journal article" date="2014" name="Int. J. Syst. Evol. Microbiol.">
        <title>Complete genome sequence of Corynebacterium casei LMG S-19264T (=DSM 44701T), isolated from a smear-ripened cheese.</title>
        <authorList>
            <consortium name="US DOE Joint Genome Institute (JGI-PGF)"/>
            <person name="Walter F."/>
            <person name="Albersmeier A."/>
            <person name="Kalinowski J."/>
            <person name="Ruckert C."/>
        </authorList>
    </citation>
    <scope>NUCLEOTIDE SEQUENCE</scope>
    <source>
        <strain evidence="1">JCM 31311</strain>
    </source>
</reference>
<evidence type="ECO:0000313" key="1">
    <source>
        <dbReference type="EMBL" id="GGR00892.1"/>
    </source>
</evidence>
<reference evidence="1" key="2">
    <citation type="submission" date="2020-09" db="EMBL/GenBank/DDBJ databases">
        <authorList>
            <person name="Sun Q."/>
            <person name="Ohkuma M."/>
        </authorList>
    </citation>
    <scope>NUCLEOTIDE SEQUENCE</scope>
    <source>
        <strain evidence="1">JCM 31311</strain>
    </source>
</reference>
<keyword evidence="2" id="KW-1185">Reference proteome</keyword>
<dbReference type="AlphaFoldDB" id="A0A918F4L9"/>
<proteinExistence type="predicted"/>
<accession>A0A918F4L9</accession>
<evidence type="ECO:0000313" key="2">
    <source>
        <dbReference type="Proteomes" id="UP000603865"/>
    </source>
</evidence>
<name>A0A918F4L9_9DEIO</name>
<comment type="caution">
    <text evidence="1">The sequence shown here is derived from an EMBL/GenBank/DDBJ whole genome shotgun (WGS) entry which is preliminary data.</text>
</comment>
<sequence length="238" mass="25931">MQGLFFDAPLIGLLELIHVSHKSGVLSADAELPFSISFREGEMVGGGILDWQGLDAIYASPLVPELGSFSFRVEPQVNGVVLAAYGKITADWARYSDDWNQVNAVVGSPSALFQGDLPLFDGPQGRSIRAVSASSQLPLFDVAERVVAGVRAGRLRRLDGFAWYGLRIRHHPSSARGGRLAAAMDGERTLGELVGAGYTLPELRDYLIAEIRTGLRFPGCGWLLRDLLWERTFMEGAK</sequence>
<dbReference type="RefSeq" id="WP_189088622.1">
    <property type="nucleotide sequence ID" value="NZ_BMQL01000004.1"/>
</dbReference>
<protein>
    <recommendedName>
        <fullName evidence="3">DUF4388 domain-containing protein</fullName>
    </recommendedName>
</protein>